<gene>
    <name evidence="2" type="ORF">FHS59_003904</name>
</gene>
<dbReference type="EMBL" id="JACIJO010000003">
    <property type="protein sequence ID" value="MBB6328261.1"/>
    <property type="molecule type" value="Genomic_DNA"/>
</dbReference>
<reference evidence="2 3" key="1">
    <citation type="submission" date="2020-08" db="EMBL/GenBank/DDBJ databases">
        <title>Genomic Encyclopedia of Type Strains, Phase IV (KMG-IV): sequencing the most valuable type-strain genomes for metagenomic binning, comparative biology and taxonomic classification.</title>
        <authorList>
            <person name="Goeker M."/>
        </authorList>
    </citation>
    <scope>NUCLEOTIDE SEQUENCE [LARGE SCALE GENOMIC DNA]</scope>
    <source>
        <strain evidence="2 3">DSM 102044</strain>
    </source>
</reference>
<name>A0A841N264_9BACT</name>
<dbReference type="InterPro" id="IPR027417">
    <property type="entry name" value="P-loop_NTPase"/>
</dbReference>
<feature type="domain" description="Putative endonuclease Z1" evidence="1">
    <location>
        <begin position="420"/>
        <end position="663"/>
    </location>
</feature>
<dbReference type="InterPro" id="IPR018310">
    <property type="entry name" value="Put_endonuclease_Z1-dom"/>
</dbReference>
<comment type="caution">
    <text evidence="2">The sequence shown here is derived from an EMBL/GenBank/DDBJ whole genome shotgun (WGS) entry which is preliminary data.</text>
</comment>
<accession>A0A841N264</accession>
<keyword evidence="3" id="KW-1185">Reference proteome</keyword>
<dbReference type="Proteomes" id="UP000588604">
    <property type="component" value="Unassembled WGS sequence"/>
</dbReference>
<proteinExistence type="predicted"/>
<protein>
    <recommendedName>
        <fullName evidence="1">Putative endonuclease Z1 domain-containing protein</fullName>
    </recommendedName>
</protein>
<evidence type="ECO:0000259" key="1">
    <source>
        <dbReference type="Pfam" id="PF10593"/>
    </source>
</evidence>
<dbReference type="Gene3D" id="3.40.50.300">
    <property type="entry name" value="P-loop containing nucleotide triphosphate hydrolases"/>
    <property type="match status" value="1"/>
</dbReference>
<evidence type="ECO:0000313" key="2">
    <source>
        <dbReference type="EMBL" id="MBB6328261.1"/>
    </source>
</evidence>
<dbReference type="RefSeq" id="WP_184497071.1">
    <property type="nucleotide sequence ID" value="NZ_JACIJO010000003.1"/>
</dbReference>
<evidence type="ECO:0000313" key="3">
    <source>
        <dbReference type="Proteomes" id="UP000588604"/>
    </source>
</evidence>
<sequence>MDHFESARNIAHVLLTKHHRSELNAEIIAAEVENVFLMPGFDRAIKDDLIAQLEADFEIYSGQATQLIDKDVKPWLNDVKASIQWELWNRYRSYLKTKDGSFPVDNLDDLTDKILDKCINPKTSGPWDRRGMVVGNVQSGKTANYTGLINKATDAGYKLIIVIAGLHNTLRSQTQVRIDEGYIGRNSADLILRGKTNRIGVGNYKVDTEIYSYTSSDDKGDFNRGIATRLNVPIRGKSPTVLVIKKYKSVLENLILWLNQFAVEVAPGNRKIHNVPVLVIDDEADNASVNSGTEIDVRTINRLIRTLLNLFNQNTFIGYTATPYANLFIPSTWSEELETMVKDVRLKVGEDLFPRDFIINIPPPSNYIGAAQVFGFENEKTGEEFEGLDIIRLAEDQEPWFPRSINRNNRDILPDDVPGSLKDAIKSFILTCAIRRLRGQEKKHNSMLIHVALRVAWIDRIAWLVNEILRDYKRQIKSGQGDLLTELEDLYKNDFIPTTEEVLENLSYSDPKIKPLIWDKVKSELINAVTKIEVRAVHGTKNTRDLEYHNIEEINYGKYENGLSVIAVGGNKLARGITLEGLSVSYYLRTTRMYDSLMQMGRWFGYRPGYVDLCRLYTTEQLVNWYRHVTMATEEMRADFDELAARNLRPEDFQLKVRTHPGMLLITSVTRMRDHERIQVGFSGKLIQTYAFEKSSAVVNSNYQSFTNLLNRLASPEKQQSVRGINGLLWKNVSSTIVSDFIASYQSGYIRSDILRSYIEKQNQHGKLTEWSVAVILNTGNTITTKGDLSGKPVQSHLFSWSDGNITAGLPARNLENGLTELIVKGNKNAILDKRARMIDLQFDFEPTEQEIKDKRNCEETPLLVIMPLDPRISPDIDKNIPLVGFGLIFPEFDGEATYEYAARPIQNEFEEILQDDDDTEDDG</sequence>
<dbReference type="Pfam" id="PF10593">
    <property type="entry name" value="Z1"/>
    <property type="match status" value="1"/>
</dbReference>
<dbReference type="AlphaFoldDB" id="A0A841N264"/>
<organism evidence="2 3">
    <name type="scientific">Algoriphagus iocasae</name>
    <dbReference type="NCBI Taxonomy" id="1836499"/>
    <lineage>
        <taxon>Bacteria</taxon>
        <taxon>Pseudomonadati</taxon>
        <taxon>Bacteroidota</taxon>
        <taxon>Cytophagia</taxon>
        <taxon>Cytophagales</taxon>
        <taxon>Cyclobacteriaceae</taxon>
        <taxon>Algoriphagus</taxon>
    </lineage>
</organism>